<evidence type="ECO:0000313" key="3">
    <source>
        <dbReference type="Proteomes" id="UP001303946"/>
    </source>
</evidence>
<gene>
    <name evidence="2" type="ORF">RXV79_05045</name>
</gene>
<evidence type="ECO:0000313" key="2">
    <source>
        <dbReference type="EMBL" id="WOB09429.1"/>
    </source>
</evidence>
<name>A0ABZ0CWT2_9BURK</name>
<reference evidence="2 3" key="1">
    <citation type="submission" date="2023-10" db="EMBL/GenBank/DDBJ databases">
        <title>Bacteria for the degradation of biodegradable plastic PBAT(Polybutylene adipate terephthalate).</title>
        <authorList>
            <person name="Weon H.-Y."/>
            <person name="Yeon J."/>
        </authorList>
    </citation>
    <scope>NUCLEOTIDE SEQUENCE [LARGE SCALE GENOMIC DNA]</scope>
    <source>
        <strain evidence="2 3">SBD 7-3</strain>
    </source>
</reference>
<evidence type="ECO:0000256" key="1">
    <source>
        <dbReference type="SAM" id="Phobius"/>
    </source>
</evidence>
<dbReference type="Proteomes" id="UP001303946">
    <property type="component" value="Chromosome"/>
</dbReference>
<organism evidence="2 3">
    <name type="scientific">Piscinibacter gummiphilus</name>
    <dbReference type="NCBI Taxonomy" id="946333"/>
    <lineage>
        <taxon>Bacteria</taxon>
        <taxon>Pseudomonadati</taxon>
        <taxon>Pseudomonadota</taxon>
        <taxon>Betaproteobacteria</taxon>
        <taxon>Burkholderiales</taxon>
        <taxon>Sphaerotilaceae</taxon>
        <taxon>Piscinibacter</taxon>
    </lineage>
</organism>
<keyword evidence="1" id="KW-0812">Transmembrane</keyword>
<dbReference type="EMBL" id="CP136336">
    <property type="protein sequence ID" value="WOB09429.1"/>
    <property type="molecule type" value="Genomic_DNA"/>
</dbReference>
<keyword evidence="3" id="KW-1185">Reference proteome</keyword>
<proteinExistence type="predicted"/>
<feature type="transmembrane region" description="Helical" evidence="1">
    <location>
        <begin position="6"/>
        <end position="29"/>
    </location>
</feature>
<sequence>MVIFGWIIAGIVGLLLAFSAVCWGIFIAADNSDWKRLGVKVFRIAMVFVLLYINVYVYAHIFGVMSGTQKPVTEVVAEE</sequence>
<keyword evidence="1" id="KW-0472">Membrane</keyword>
<protein>
    <submittedName>
        <fullName evidence="2">Uncharacterized protein</fullName>
    </submittedName>
</protein>
<accession>A0ABZ0CWT2</accession>
<dbReference type="RefSeq" id="WP_296722722.1">
    <property type="nucleotide sequence ID" value="NZ_CP136336.1"/>
</dbReference>
<feature type="transmembrane region" description="Helical" evidence="1">
    <location>
        <begin position="41"/>
        <end position="61"/>
    </location>
</feature>
<keyword evidence="1" id="KW-1133">Transmembrane helix</keyword>